<dbReference type="Proteomes" id="UP000199478">
    <property type="component" value="Unassembled WGS sequence"/>
</dbReference>
<organism evidence="1 2">
    <name type="scientific">Yoonia tamlensis</name>
    <dbReference type="NCBI Taxonomy" id="390270"/>
    <lineage>
        <taxon>Bacteria</taxon>
        <taxon>Pseudomonadati</taxon>
        <taxon>Pseudomonadota</taxon>
        <taxon>Alphaproteobacteria</taxon>
        <taxon>Rhodobacterales</taxon>
        <taxon>Paracoccaceae</taxon>
        <taxon>Yoonia</taxon>
    </lineage>
</organism>
<protein>
    <submittedName>
        <fullName evidence="1">Coenzyme PQQ synthesis protein D (PqqD)</fullName>
    </submittedName>
</protein>
<dbReference type="AlphaFoldDB" id="A0A1I6FYA3"/>
<dbReference type="STRING" id="390270.SAMN04488005_0730"/>
<dbReference type="EMBL" id="FOYP01000001">
    <property type="protein sequence ID" value="SFR34919.1"/>
    <property type="molecule type" value="Genomic_DNA"/>
</dbReference>
<sequence>MTSAGTGLVFHDFIYQYSTKICTMKGGFMARYKMAGPDVVHEEFDGEIVVLNLQSGQYFGLNESGAALWMSIAAGADPADVSAAHGAAFAAQLVDLGLIVASDEAAITADAQDLAAAPTVDVYDDLSDLILADPIHDVDEQQGWPKLPENT</sequence>
<accession>A0A1I6FYA3</accession>
<proteinExistence type="predicted"/>
<reference evidence="2" key="1">
    <citation type="submission" date="2016-10" db="EMBL/GenBank/DDBJ databases">
        <authorList>
            <person name="Varghese N."/>
            <person name="Submissions S."/>
        </authorList>
    </citation>
    <scope>NUCLEOTIDE SEQUENCE [LARGE SCALE GENOMIC DNA]</scope>
    <source>
        <strain evidence="2">DSM 26879</strain>
    </source>
</reference>
<evidence type="ECO:0000313" key="2">
    <source>
        <dbReference type="Proteomes" id="UP000199478"/>
    </source>
</evidence>
<dbReference type="OrthoDB" id="8686088at2"/>
<evidence type="ECO:0000313" key="1">
    <source>
        <dbReference type="EMBL" id="SFR34919.1"/>
    </source>
</evidence>
<keyword evidence="2" id="KW-1185">Reference proteome</keyword>
<dbReference type="InterPro" id="IPR008792">
    <property type="entry name" value="PQQD"/>
</dbReference>
<name>A0A1I6FYA3_9RHOB</name>
<dbReference type="Pfam" id="PF05402">
    <property type="entry name" value="PqqD"/>
    <property type="match status" value="1"/>
</dbReference>
<gene>
    <name evidence="1" type="ORF">SAMN04488005_0730</name>
</gene>